<dbReference type="Proteomes" id="UP000054538">
    <property type="component" value="Unassembled WGS sequence"/>
</dbReference>
<evidence type="ECO:0000313" key="2">
    <source>
        <dbReference type="Proteomes" id="UP000054538"/>
    </source>
</evidence>
<accession>A0A0D0DLN7</accession>
<gene>
    <name evidence="1" type="ORF">PAXRUDRAFT_830127</name>
</gene>
<dbReference type="AlphaFoldDB" id="A0A0D0DLN7"/>
<dbReference type="HOGENOM" id="CLU_2590472_0_0_1"/>
<proteinExistence type="predicted"/>
<keyword evidence="2" id="KW-1185">Reference proteome</keyword>
<organism evidence="1 2">
    <name type="scientific">Paxillus rubicundulus Ve08.2h10</name>
    <dbReference type="NCBI Taxonomy" id="930991"/>
    <lineage>
        <taxon>Eukaryota</taxon>
        <taxon>Fungi</taxon>
        <taxon>Dikarya</taxon>
        <taxon>Basidiomycota</taxon>
        <taxon>Agaricomycotina</taxon>
        <taxon>Agaricomycetes</taxon>
        <taxon>Agaricomycetidae</taxon>
        <taxon>Boletales</taxon>
        <taxon>Paxilineae</taxon>
        <taxon>Paxillaceae</taxon>
        <taxon>Paxillus</taxon>
    </lineage>
</organism>
<reference evidence="1 2" key="1">
    <citation type="submission" date="2014-04" db="EMBL/GenBank/DDBJ databases">
        <authorList>
            <consortium name="DOE Joint Genome Institute"/>
            <person name="Kuo A."/>
            <person name="Kohler A."/>
            <person name="Jargeat P."/>
            <person name="Nagy L.G."/>
            <person name="Floudas D."/>
            <person name="Copeland A."/>
            <person name="Barry K.W."/>
            <person name="Cichocki N."/>
            <person name="Veneault-Fourrey C."/>
            <person name="LaButti K."/>
            <person name="Lindquist E.A."/>
            <person name="Lipzen A."/>
            <person name="Lundell T."/>
            <person name="Morin E."/>
            <person name="Murat C."/>
            <person name="Sun H."/>
            <person name="Tunlid A."/>
            <person name="Henrissat B."/>
            <person name="Grigoriev I.V."/>
            <person name="Hibbett D.S."/>
            <person name="Martin F."/>
            <person name="Nordberg H.P."/>
            <person name="Cantor M.N."/>
            <person name="Hua S.X."/>
        </authorList>
    </citation>
    <scope>NUCLEOTIDE SEQUENCE [LARGE SCALE GENOMIC DNA]</scope>
    <source>
        <strain evidence="1 2">Ve08.2h10</strain>
    </source>
</reference>
<dbReference type="InParanoid" id="A0A0D0DLN7"/>
<name>A0A0D0DLN7_9AGAM</name>
<sequence>MQTSRGTDACTWGDCRFALSLLTSSDATCSLYWNGLWRSLIRSKAKLEDMLIAVDDDELNMATVTMGHIRATARNGRCES</sequence>
<dbReference type="EMBL" id="KN825297">
    <property type="protein sequence ID" value="KIK92263.1"/>
    <property type="molecule type" value="Genomic_DNA"/>
</dbReference>
<reference evidence="2" key="2">
    <citation type="submission" date="2015-01" db="EMBL/GenBank/DDBJ databases">
        <title>Evolutionary Origins and Diversification of the Mycorrhizal Mutualists.</title>
        <authorList>
            <consortium name="DOE Joint Genome Institute"/>
            <consortium name="Mycorrhizal Genomics Consortium"/>
            <person name="Kohler A."/>
            <person name="Kuo A."/>
            <person name="Nagy L.G."/>
            <person name="Floudas D."/>
            <person name="Copeland A."/>
            <person name="Barry K.W."/>
            <person name="Cichocki N."/>
            <person name="Veneault-Fourrey C."/>
            <person name="LaButti K."/>
            <person name="Lindquist E.A."/>
            <person name="Lipzen A."/>
            <person name="Lundell T."/>
            <person name="Morin E."/>
            <person name="Murat C."/>
            <person name="Riley R."/>
            <person name="Ohm R."/>
            <person name="Sun H."/>
            <person name="Tunlid A."/>
            <person name="Henrissat B."/>
            <person name="Grigoriev I.V."/>
            <person name="Hibbett D.S."/>
            <person name="Martin F."/>
        </authorList>
    </citation>
    <scope>NUCLEOTIDE SEQUENCE [LARGE SCALE GENOMIC DNA]</scope>
    <source>
        <strain evidence="2">Ve08.2h10</strain>
    </source>
</reference>
<protein>
    <submittedName>
        <fullName evidence="1">Uncharacterized protein</fullName>
    </submittedName>
</protein>
<evidence type="ECO:0000313" key="1">
    <source>
        <dbReference type="EMBL" id="KIK92263.1"/>
    </source>
</evidence>